<evidence type="ECO:0000313" key="1">
    <source>
        <dbReference type="EMBL" id="MPQ42328.1"/>
    </source>
</evidence>
<comment type="caution">
    <text evidence="1">The sequence shown here is derived from an EMBL/GenBank/DDBJ whole genome shotgun (WGS) entry which is preliminary data.</text>
</comment>
<name>A0A6I1MIV0_9CLOT</name>
<keyword evidence="2" id="KW-1185">Reference proteome</keyword>
<protein>
    <submittedName>
        <fullName evidence="1">Uncharacterized protein</fullName>
    </submittedName>
</protein>
<organism evidence="1 2">
    <name type="scientific">Clostridium tarantellae</name>
    <dbReference type="NCBI Taxonomy" id="39493"/>
    <lineage>
        <taxon>Bacteria</taxon>
        <taxon>Bacillati</taxon>
        <taxon>Bacillota</taxon>
        <taxon>Clostridia</taxon>
        <taxon>Eubacteriales</taxon>
        <taxon>Clostridiaceae</taxon>
        <taxon>Clostridium</taxon>
    </lineage>
</organism>
<accession>A0A6I1MIV0</accession>
<dbReference type="RefSeq" id="WP_152886866.1">
    <property type="nucleotide sequence ID" value="NZ_WHJC01000004.1"/>
</dbReference>
<sequence length="91" mass="10723">MYYILRKQSKEIKFDNIKLNYSGALVFSYCNHSGECFIKELKSFKEVEDYILGGAVYFNMFTDLIIVFYNGDIKEFNVIKKLPNDEKVILD</sequence>
<dbReference type="EMBL" id="WHJC01000004">
    <property type="protein sequence ID" value="MPQ42328.1"/>
    <property type="molecule type" value="Genomic_DNA"/>
</dbReference>
<dbReference type="OrthoDB" id="9917905at2"/>
<dbReference type="AlphaFoldDB" id="A0A6I1MIV0"/>
<evidence type="ECO:0000313" key="2">
    <source>
        <dbReference type="Proteomes" id="UP000430345"/>
    </source>
</evidence>
<dbReference type="Proteomes" id="UP000430345">
    <property type="component" value="Unassembled WGS sequence"/>
</dbReference>
<gene>
    <name evidence="1" type="ORF">GBZ86_00920</name>
</gene>
<proteinExistence type="predicted"/>
<reference evidence="1 2" key="1">
    <citation type="submission" date="2019-10" db="EMBL/GenBank/DDBJ databases">
        <title>The Genome Sequence of Clostridium tarantellae Isolated from Fish Brain.</title>
        <authorList>
            <person name="Bano L."/>
            <person name="Kiel M."/>
            <person name="Sales G."/>
            <person name="Doxey A.C."/>
            <person name="Mansfield M.J."/>
            <person name="Schiavone M."/>
            <person name="Rossetto O."/>
            <person name="Pirazzini M."/>
            <person name="Dobrindt U."/>
            <person name="Montecucco C."/>
        </authorList>
    </citation>
    <scope>NUCLEOTIDE SEQUENCE [LARGE SCALE GENOMIC DNA]</scope>
    <source>
        <strain evidence="1 2">DSM 3997</strain>
    </source>
</reference>